<dbReference type="eggNOG" id="COG1520">
    <property type="taxonomic scope" value="Bacteria"/>
</dbReference>
<dbReference type="STRING" id="485917.Phep_1548"/>
<dbReference type="RefSeq" id="WP_015807376.1">
    <property type="nucleotide sequence ID" value="NC_013061.1"/>
</dbReference>
<proteinExistence type="predicted"/>
<gene>
    <name evidence="1" type="ordered locus">Phep_1548</name>
</gene>
<dbReference type="EMBL" id="CP001681">
    <property type="protein sequence ID" value="ACU03761.1"/>
    <property type="molecule type" value="Genomic_DNA"/>
</dbReference>
<name>C6XTX5_PEDHD</name>
<dbReference type="Proteomes" id="UP000000852">
    <property type="component" value="Chromosome"/>
</dbReference>
<reference evidence="1 2" key="1">
    <citation type="journal article" date="2009" name="Stand. Genomic Sci.">
        <title>Complete genome sequence of Pedobacter heparinus type strain (HIM 762-3).</title>
        <authorList>
            <person name="Han C."/>
            <person name="Spring S."/>
            <person name="Lapidus A."/>
            <person name="Del Rio T.G."/>
            <person name="Tice H."/>
            <person name="Copeland A."/>
            <person name="Cheng J.F."/>
            <person name="Lucas S."/>
            <person name="Chen F."/>
            <person name="Nolan M."/>
            <person name="Bruce D."/>
            <person name="Goodwin L."/>
            <person name="Pitluck S."/>
            <person name="Ivanova N."/>
            <person name="Mavromatis K."/>
            <person name="Mikhailova N."/>
            <person name="Pati A."/>
            <person name="Chen A."/>
            <person name="Palaniappan K."/>
            <person name="Land M."/>
            <person name="Hauser L."/>
            <person name="Chang Y.J."/>
            <person name="Jeffries C.C."/>
            <person name="Saunders E."/>
            <person name="Chertkov O."/>
            <person name="Brettin T."/>
            <person name="Goker M."/>
            <person name="Rohde M."/>
            <person name="Bristow J."/>
            <person name="Eisen J.A."/>
            <person name="Markowitz V."/>
            <person name="Hugenholtz P."/>
            <person name="Kyrpides N.C."/>
            <person name="Klenk H.P."/>
            <person name="Detter J.C."/>
        </authorList>
    </citation>
    <scope>NUCLEOTIDE SEQUENCE [LARGE SCALE GENOMIC DNA]</scope>
    <source>
        <strain evidence="2">ATCC 13125 / DSM 2366 / CIP 104194 / JCM 7457 / NBRC 12017 / NCIMB 9290 / NRRL B-14731 / HIM 762-3</strain>
    </source>
</reference>
<accession>C6XTX5</accession>
<sequence length="524" mass="60029">MKKLIISIVLLFLAIVTMAYLYFSKLNTDQHITDTGLQAAVANSAFIFSFENEKSITDILKEQRLFEEILDAKQYKQLASLKKYLLTIPKVNQLTDKQNVYIAFVPGSDHNIDFLCYTQISIPEYLPQLFQSLKTSGIRPETTDRLTKLILPDSSVFYLGIKENLAVISSSEKQTAAALAKERNQKDDKFIEYIQAIKRFSKNSLAQLYINFNDLPLLLKNIISGNLNGELAVLNQQDAFAALTYNFSNEKVLLTGTTVTNNPNNYYHLFSDMQAQKITINNILPANTASYTIFAVDSYPNWKKKLDTWFSNQHQDKKISALLKDINNRYHLNPDELFPKYFKDQFITFQLRTGEKIGAINLSNGDKMIQLLLDLSSEYDEDIKVFKEPDLLYAYFGKPFSNFKKPYYIITDNYMVFANNAGTLQSFLNSYTNNQLLINVPNYINAGNQLPGNSSIAFYTDHRNADDIFKKNIYLPYYKHISAIEGLKNYDSFTYQLSGDNGKFQTNILINKQPEVLQKDSLAL</sequence>
<dbReference type="AlphaFoldDB" id="C6XTX5"/>
<organism evidence="1 2">
    <name type="scientific">Pedobacter heparinus (strain ATCC 13125 / DSM 2366 / CIP 104194 / JCM 7457 / NBRC 12017 / NCIMB 9290 / NRRL B-14731 / HIM 762-3)</name>
    <dbReference type="NCBI Taxonomy" id="485917"/>
    <lineage>
        <taxon>Bacteria</taxon>
        <taxon>Pseudomonadati</taxon>
        <taxon>Bacteroidota</taxon>
        <taxon>Sphingobacteriia</taxon>
        <taxon>Sphingobacteriales</taxon>
        <taxon>Sphingobacteriaceae</taxon>
        <taxon>Pedobacter</taxon>
    </lineage>
</organism>
<evidence type="ECO:0000313" key="2">
    <source>
        <dbReference type="Proteomes" id="UP000000852"/>
    </source>
</evidence>
<protein>
    <recommendedName>
        <fullName evidence="3">DUF3352 domain-containing protein</fullName>
    </recommendedName>
</protein>
<keyword evidence="2" id="KW-1185">Reference proteome</keyword>
<evidence type="ECO:0008006" key="3">
    <source>
        <dbReference type="Google" id="ProtNLM"/>
    </source>
</evidence>
<evidence type="ECO:0000313" key="1">
    <source>
        <dbReference type="EMBL" id="ACU03761.1"/>
    </source>
</evidence>
<dbReference type="HOGENOM" id="CLU_519571_0_0_10"/>
<dbReference type="OrthoDB" id="1093345at2"/>
<dbReference type="KEGG" id="phe:Phep_1548"/>